<dbReference type="InterPro" id="IPR001296">
    <property type="entry name" value="Glyco_trans_1"/>
</dbReference>
<dbReference type="SUPFAM" id="SSF53756">
    <property type="entry name" value="UDP-Glycosyltransferase/glycogen phosphorylase"/>
    <property type="match status" value="1"/>
</dbReference>
<evidence type="ECO:0000313" key="4">
    <source>
        <dbReference type="EMBL" id="KAB1070364.1"/>
    </source>
</evidence>
<dbReference type="PANTHER" id="PTHR12526:SF510">
    <property type="entry name" value="D-INOSITOL 3-PHOSPHATE GLYCOSYLTRANSFERASE"/>
    <property type="match status" value="1"/>
</dbReference>
<dbReference type="InterPro" id="IPR046733">
    <property type="entry name" value="DUF6625"/>
</dbReference>
<gene>
    <name evidence="4" type="ORF">F6X53_30175</name>
</gene>
<keyword evidence="5" id="KW-1185">Reference proteome</keyword>
<dbReference type="Proteomes" id="UP000474159">
    <property type="component" value="Unassembled WGS sequence"/>
</dbReference>
<comment type="caution">
    <text evidence="4">The sequence shown here is derived from an EMBL/GenBank/DDBJ whole genome shotgun (WGS) entry which is preliminary data.</text>
</comment>
<dbReference type="EMBL" id="VZZK01000064">
    <property type="protein sequence ID" value="KAB1070364.1"/>
    <property type="molecule type" value="Genomic_DNA"/>
</dbReference>
<dbReference type="AlphaFoldDB" id="A0A6L3SVR1"/>
<evidence type="ECO:0000256" key="1">
    <source>
        <dbReference type="ARBA" id="ARBA00022676"/>
    </source>
</evidence>
<protein>
    <submittedName>
        <fullName evidence="4">Glycosyltransferase family 4 protein</fullName>
    </submittedName>
</protein>
<dbReference type="PANTHER" id="PTHR12526">
    <property type="entry name" value="GLYCOSYLTRANSFERASE"/>
    <property type="match status" value="1"/>
</dbReference>
<name>A0A6L3SVR1_9HYPH</name>
<accession>A0A6L3SVR1</accession>
<proteinExistence type="predicted"/>
<evidence type="ECO:0000259" key="3">
    <source>
        <dbReference type="Pfam" id="PF00534"/>
    </source>
</evidence>
<feature type="domain" description="Glycosyl transferase family 1" evidence="3">
    <location>
        <begin position="184"/>
        <end position="316"/>
    </location>
</feature>
<keyword evidence="2 4" id="KW-0808">Transferase</keyword>
<dbReference type="RefSeq" id="WP_151005323.1">
    <property type="nucleotide sequence ID" value="NZ_BPQY01000032.1"/>
</dbReference>
<sequence>MASNTLHIIGVAHTVVNRDNLICAFTAKVLLFPEVIQPFGWHVIEYSNEGSESHAHEHVVILTRERLQQLTRRSSREDPHHLDVDNQELGQEYQEILVQKLQARARPGDIVCHVWGPNIGVYDAVKNCHHVELSVGYGASPGLPFRIFESSAWMHYHYGKLGDDQDGSNYRWVIPSAFDDRKWIPSDEFEDYALFHGRVTTRKGINILTEIARRMPDLPVHVYGPGDVSPWLQDKPGNLHFKGSLFGDDRVSVVQRARCILTPTTYIEPFGFSGIEAQLCGVPHIGSSFGAFHETIMDGLTGYRCHTLADWVEAIRWSGRLDRKLIARSARERYSREAVGQQYDWALRQLADLSGPGWYGACSRKFEALAKASEPAQRRSRIWIYVPYFGSLPKYFHLYLESLRRNEQFISVIMLTDIDMTDYQLPPNLICVPMNLSALREKISRFLSVMYGASISPGSLIPDPYKLVDFKILYPELFHTVGAQYGANASDYVGWGDVDVIYGRFSDFLSLDSDYDVIGGFHGHLTAVRNCPSFRSIHTRIPDLLKLLTSDQVQLTDEVAYRKPLLDFLDERQAKMFYINRYFCDVVPERFVHLFRSDVHDSGGCFFDAYHPDRDIKEIRCNRDGRLTVLQTDGSSWETIYCHLQKRNMSLNIENPASEFMIRRDGFYTVEI</sequence>
<dbReference type="GO" id="GO:0016757">
    <property type="term" value="F:glycosyltransferase activity"/>
    <property type="evidence" value="ECO:0007669"/>
    <property type="project" value="UniProtKB-KW"/>
</dbReference>
<keyword evidence="1" id="KW-0328">Glycosyltransferase</keyword>
<dbReference type="Gene3D" id="3.40.50.2000">
    <property type="entry name" value="Glycogen Phosphorylase B"/>
    <property type="match status" value="1"/>
</dbReference>
<organism evidence="4 5">
    <name type="scientific">Methylobacterium soli</name>
    <dbReference type="NCBI Taxonomy" id="553447"/>
    <lineage>
        <taxon>Bacteria</taxon>
        <taxon>Pseudomonadati</taxon>
        <taxon>Pseudomonadota</taxon>
        <taxon>Alphaproteobacteria</taxon>
        <taxon>Hyphomicrobiales</taxon>
        <taxon>Methylobacteriaceae</taxon>
        <taxon>Methylobacterium</taxon>
    </lineage>
</organism>
<evidence type="ECO:0000256" key="2">
    <source>
        <dbReference type="ARBA" id="ARBA00022679"/>
    </source>
</evidence>
<dbReference type="Pfam" id="PF20330">
    <property type="entry name" value="DUF6625"/>
    <property type="match status" value="1"/>
</dbReference>
<evidence type="ECO:0000313" key="5">
    <source>
        <dbReference type="Proteomes" id="UP000474159"/>
    </source>
</evidence>
<dbReference type="OrthoDB" id="503550at2"/>
<dbReference type="Pfam" id="PF00534">
    <property type="entry name" value="Glycos_transf_1"/>
    <property type="match status" value="1"/>
</dbReference>
<reference evidence="4 5" key="1">
    <citation type="submission" date="2019-09" db="EMBL/GenBank/DDBJ databases">
        <title>YIM 48816 draft genome.</title>
        <authorList>
            <person name="Jiang L."/>
        </authorList>
    </citation>
    <scope>NUCLEOTIDE SEQUENCE [LARGE SCALE GENOMIC DNA]</scope>
    <source>
        <strain evidence="4 5">YIM 48816</strain>
    </source>
</reference>